<sequence length="120" mass="13017">MRVFTIMLVAACAAAAAPVSIPTPSACSPVRALLDSAAALVGVTLDLCASTPPVEEREAEEEPKSAQEEELHAYQLEGYYPNGVDLDETNLGDYDPLPDFHDDEYAPLPDFHDEEHAQFI</sequence>
<dbReference type="EMBL" id="KQ087212">
    <property type="protein sequence ID" value="KLT41855.1"/>
    <property type="molecule type" value="Genomic_DNA"/>
</dbReference>
<organism evidence="3 4">
    <name type="scientific">Cutaneotrichosporon oleaginosum</name>
    <dbReference type="NCBI Taxonomy" id="879819"/>
    <lineage>
        <taxon>Eukaryota</taxon>
        <taxon>Fungi</taxon>
        <taxon>Dikarya</taxon>
        <taxon>Basidiomycota</taxon>
        <taxon>Agaricomycotina</taxon>
        <taxon>Tremellomycetes</taxon>
        <taxon>Trichosporonales</taxon>
        <taxon>Trichosporonaceae</taxon>
        <taxon>Cutaneotrichosporon</taxon>
    </lineage>
</organism>
<evidence type="ECO:0000313" key="3">
    <source>
        <dbReference type="EMBL" id="KLT41855.1"/>
    </source>
</evidence>
<accession>A0A0J0XL88</accession>
<feature type="compositionally biased region" description="Basic and acidic residues" evidence="1">
    <location>
        <begin position="98"/>
        <end position="109"/>
    </location>
</feature>
<evidence type="ECO:0000313" key="4">
    <source>
        <dbReference type="Proteomes" id="UP000053611"/>
    </source>
</evidence>
<evidence type="ECO:0000256" key="2">
    <source>
        <dbReference type="SAM" id="SignalP"/>
    </source>
</evidence>
<dbReference type="Proteomes" id="UP000053611">
    <property type="component" value="Unassembled WGS sequence"/>
</dbReference>
<name>A0A0J0XL88_9TREE</name>
<keyword evidence="2" id="KW-0732">Signal</keyword>
<evidence type="ECO:0000256" key="1">
    <source>
        <dbReference type="SAM" id="MobiDB-lite"/>
    </source>
</evidence>
<protein>
    <submittedName>
        <fullName evidence="3">Uncharacterized protein</fullName>
    </submittedName>
</protein>
<feature type="signal peptide" evidence="2">
    <location>
        <begin position="1"/>
        <end position="16"/>
    </location>
</feature>
<gene>
    <name evidence="3" type="ORF">CC85DRAFT_286091</name>
</gene>
<feature type="region of interest" description="Disordered" evidence="1">
    <location>
        <begin position="87"/>
        <end position="109"/>
    </location>
</feature>
<dbReference type="AlphaFoldDB" id="A0A0J0XL88"/>
<keyword evidence="4" id="KW-1185">Reference proteome</keyword>
<proteinExistence type="predicted"/>
<feature type="chain" id="PRO_5005245384" evidence="2">
    <location>
        <begin position="17"/>
        <end position="120"/>
    </location>
</feature>
<reference evidence="3 4" key="1">
    <citation type="submission" date="2015-03" db="EMBL/GenBank/DDBJ databases">
        <title>Genomics and transcriptomics of the oil-accumulating basidiomycete yeast T. oleaginosus allow insights into substrate utilization and the diverse evolutionary trajectories of mating systems in fungi.</title>
        <authorList>
            <consortium name="DOE Joint Genome Institute"/>
            <person name="Kourist R."/>
            <person name="Kracht O."/>
            <person name="Bracharz F."/>
            <person name="Lipzen A."/>
            <person name="Nolan M."/>
            <person name="Ohm R."/>
            <person name="Grigoriev I."/>
            <person name="Sun S."/>
            <person name="Heitman J."/>
            <person name="Bruck T."/>
            <person name="Nowrousian M."/>
        </authorList>
    </citation>
    <scope>NUCLEOTIDE SEQUENCE [LARGE SCALE GENOMIC DNA]</scope>
    <source>
        <strain evidence="3 4">IBC0246</strain>
    </source>
</reference>